<accession>A0AAD5TK97</accession>
<dbReference type="EMBL" id="JADGJQ010000060">
    <property type="protein sequence ID" value="KAJ3174761.1"/>
    <property type="molecule type" value="Genomic_DNA"/>
</dbReference>
<keyword evidence="1" id="KW-0812">Transmembrane</keyword>
<evidence type="ECO:0000313" key="3">
    <source>
        <dbReference type="EMBL" id="KAJ3174761.1"/>
    </source>
</evidence>
<evidence type="ECO:0000256" key="1">
    <source>
        <dbReference type="SAM" id="Phobius"/>
    </source>
</evidence>
<dbReference type="AlphaFoldDB" id="A0AAD5TK97"/>
<keyword evidence="4" id="KW-1185">Reference proteome</keyword>
<name>A0AAD5TK97_9FUNG</name>
<feature type="transmembrane region" description="Helical" evidence="1">
    <location>
        <begin position="21"/>
        <end position="38"/>
    </location>
</feature>
<proteinExistence type="predicted"/>
<organism evidence="3 4">
    <name type="scientific">Geranomyces variabilis</name>
    <dbReference type="NCBI Taxonomy" id="109894"/>
    <lineage>
        <taxon>Eukaryota</taxon>
        <taxon>Fungi</taxon>
        <taxon>Fungi incertae sedis</taxon>
        <taxon>Chytridiomycota</taxon>
        <taxon>Chytridiomycota incertae sedis</taxon>
        <taxon>Chytridiomycetes</taxon>
        <taxon>Spizellomycetales</taxon>
        <taxon>Powellomycetaceae</taxon>
        <taxon>Geranomyces</taxon>
    </lineage>
</organism>
<dbReference type="Proteomes" id="UP001212152">
    <property type="component" value="Unassembled WGS sequence"/>
</dbReference>
<keyword evidence="1" id="KW-1133">Transmembrane helix</keyword>
<dbReference type="InterPro" id="IPR043729">
    <property type="entry name" value="DUF5672"/>
</dbReference>
<reference evidence="3" key="1">
    <citation type="submission" date="2020-05" db="EMBL/GenBank/DDBJ databases">
        <title>Phylogenomic resolution of chytrid fungi.</title>
        <authorList>
            <person name="Stajich J.E."/>
            <person name="Amses K."/>
            <person name="Simmons R."/>
            <person name="Seto K."/>
            <person name="Myers J."/>
            <person name="Bonds A."/>
            <person name="Quandt C.A."/>
            <person name="Barry K."/>
            <person name="Liu P."/>
            <person name="Grigoriev I."/>
            <person name="Longcore J.E."/>
            <person name="James T.Y."/>
        </authorList>
    </citation>
    <scope>NUCLEOTIDE SEQUENCE</scope>
    <source>
        <strain evidence="3">JEL0379</strain>
    </source>
</reference>
<feature type="domain" description="DUF5672" evidence="2">
    <location>
        <begin position="114"/>
        <end position="252"/>
    </location>
</feature>
<evidence type="ECO:0000259" key="2">
    <source>
        <dbReference type="Pfam" id="PF18922"/>
    </source>
</evidence>
<keyword evidence="1" id="KW-0472">Membrane</keyword>
<protein>
    <recommendedName>
        <fullName evidence="2">DUF5672 domain-containing protein</fullName>
    </recommendedName>
</protein>
<dbReference type="Pfam" id="PF18922">
    <property type="entry name" value="DUF5672"/>
    <property type="match status" value="1"/>
</dbReference>
<sequence length="283" mass="32243">MGQRPFDRNYKGILLRRRRTRAVIILCLVALVLFTYLGRPRLRPTVAAIVEGRELQNLIPLLTHFSGFLGPDWPIHVFHSERNVKLFSSSAWVAKQVETGGIVLHPLPNRTLDFRTDVDASRFLTSDFMWRRLLPATHVLLFQADSMVCGASQHRPEDFLQYAFVGAPIAQHIVFGGYTRSFNGGISLRHIPSILRVIEEFDWEEGPGPEDQFFSTAIALLTDPPAPRLPTEDEAAPFSVESVWYSRPMAFHQVRRWNPTRLDEVLDYCPEIHLTEAGHQFAG</sequence>
<evidence type="ECO:0000313" key="4">
    <source>
        <dbReference type="Proteomes" id="UP001212152"/>
    </source>
</evidence>
<gene>
    <name evidence="3" type="ORF">HDU87_006877</name>
</gene>
<comment type="caution">
    <text evidence="3">The sequence shown here is derived from an EMBL/GenBank/DDBJ whole genome shotgun (WGS) entry which is preliminary data.</text>
</comment>